<evidence type="ECO:0000256" key="1">
    <source>
        <dbReference type="ARBA" id="ARBA00004141"/>
    </source>
</evidence>
<organism evidence="10">
    <name type="scientific">Pycnococcus provasolii</name>
    <dbReference type="NCBI Taxonomy" id="41880"/>
    <lineage>
        <taxon>Eukaryota</taxon>
        <taxon>Viridiplantae</taxon>
        <taxon>Chlorophyta</taxon>
        <taxon>Pseudoscourfieldiophyceae</taxon>
        <taxon>Pseudoscourfieldiales</taxon>
        <taxon>Pycnococcaceae</taxon>
        <taxon>Pycnococcus</taxon>
    </lineage>
</organism>
<feature type="transmembrane region" description="Helical" evidence="8">
    <location>
        <begin position="407"/>
        <end position="434"/>
    </location>
</feature>
<dbReference type="SUPFAM" id="SSF111352">
    <property type="entry name" value="Ammonium transporter"/>
    <property type="match status" value="1"/>
</dbReference>
<evidence type="ECO:0000256" key="2">
    <source>
        <dbReference type="ARBA" id="ARBA00005887"/>
    </source>
</evidence>
<dbReference type="GO" id="GO:0005886">
    <property type="term" value="C:plasma membrane"/>
    <property type="evidence" value="ECO:0007669"/>
    <property type="project" value="UniProtKB-SubCell"/>
</dbReference>
<accession>A0A7S2BD40</accession>
<dbReference type="FunFam" id="1.10.3430.10:FF:000008">
    <property type="entry name" value="Ammonium transporter"/>
    <property type="match status" value="1"/>
</dbReference>
<feature type="transmembrane region" description="Helical" evidence="8">
    <location>
        <begin position="335"/>
        <end position="356"/>
    </location>
</feature>
<feature type="transmembrane region" description="Helical" evidence="8">
    <location>
        <begin position="52"/>
        <end position="74"/>
    </location>
</feature>
<dbReference type="NCBIfam" id="TIGR00836">
    <property type="entry name" value="amt"/>
    <property type="match status" value="1"/>
</dbReference>
<dbReference type="GO" id="GO:0097272">
    <property type="term" value="P:ammonium homeostasis"/>
    <property type="evidence" value="ECO:0007669"/>
    <property type="project" value="TreeGrafter"/>
</dbReference>
<evidence type="ECO:0000313" key="10">
    <source>
        <dbReference type="EMBL" id="CAD9393379.1"/>
    </source>
</evidence>
<dbReference type="Gene3D" id="1.10.3430.10">
    <property type="entry name" value="Ammonium transporter AmtB like domains"/>
    <property type="match status" value="1"/>
</dbReference>
<comment type="subcellular location">
    <subcellularLocation>
        <location evidence="8">Cell membrane</location>
        <topology evidence="8">Multi-pass membrane protein</topology>
    </subcellularLocation>
    <subcellularLocation>
        <location evidence="1">Membrane</location>
        <topology evidence="1">Multi-pass membrane protein</topology>
    </subcellularLocation>
</comment>
<evidence type="ECO:0000256" key="6">
    <source>
        <dbReference type="ARBA" id="ARBA00023136"/>
    </source>
</evidence>
<feature type="transmembrane region" description="Helical" evidence="8">
    <location>
        <begin position="86"/>
        <end position="108"/>
    </location>
</feature>
<name>A0A7S2BD40_9CHLO</name>
<dbReference type="InterPro" id="IPR024041">
    <property type="entry name" value="NH4_transpt_AmtB-like_dom"/>
</dbReference>
<evidence type="ECO:0000256" key="4">
    <source>
        <dbReference type="ARBA" id="ARBA00022692"/>
    </source>
</evidence>
<evidence type="ECO:0000256" key="7">
    <source>
        <dbReference type="ARBA" id="ARBA00023177"/>
    </source>
</evidence>
<reference evidence="10" key="1">
    <citation type="submission" date="2021-01" db="EMBL/GenBank/DDBJ databases">
        <authorList>
            <person name="Corre E."/>
            <person name="Pelletier E."/>
            <person name="Niang G."/>
            <person name="Scheremetjew M."/>
            <person name="Finn R."/>
            <person name="Kale V."/>
            <person name="Holt S."/>
            <person name="Cochrane G."/>
            <person name="Meng A."/>
            <person name="Brown T."/>
            <person name="Cohen L."/>
        </authorList>
    </citation>
    <scope>NUCLEOTIDE SEQUENCE</scope>
    <source>
        <strain evidence="10">RCC733</strain>
    </source>
</reference>
<keyword evidence="5 8" id="KW-1133">Transmembrane helix</keyword>
<evidence type="ECO:0000256" key="3">
    <source>
        <dbReference type="ARBA" id="ARBA00022448"/>
    </source>
</evidence>
<evidence type="ECO:0000259" key="9">
    <source>
        <dbReference type="Pfam" id="PF00909"/>
    </source>
</evidence>
<gene>
    <name evidence="10" type="ORF">PPRO1471_LOCUS8201</name>
</gene>
<feature type="transmembrane region" description="Helical" evidence="8">
    <location>
        <begin position="283"/>
        <end position="305"/>
    </location>
</feature>
<dbReference type="AlphaFoldDB" id="A0A7S2BD40"/>
<dbReference type="EMBL" id="HBGR01012321">
    <property type="protein sequence ID" value="CAD9393379.1"/>
    <property type="molecule type" value="Transcribed_RNA"/>
</dbReference>
<protein>
    <recommendedName>
        <fullName evidence="8">Ammonium transporter</fullName>
    </recommendedName>
</protein>
<feature type="transmembrane region" description="Helical" evidence="8">
    <location>
        <begin position="138"/>
        <end position="157"/>
    </location>
</feature>
<proteinExistence type="inferred from homology"/>
<dbReference type="GO" id="GO:0008519">
    <property type="term" value="F:ammonium channel activity"/>
    <property type="evidence" value="ECO:0007669"/>
    <property type="project" value="InterPro"/>
</dbReference>
<dbReference type="PANTHER" id="PTHR11730">
    <property type="entry name" value="AMMONIUM TRANSPORTER"/>
    <property type="match status" value="1"/>
</dbReference>
<feature type="transmembrane region" description="Helical" evidence="8">
    <location>
        <begin position="205"/>
        <end position="229"/>
    </location>
</feature>
<dbReference type="InterPro" id="IPR001905">
    <property type="entry name" value="Ammonium_transpt"/>
</dbReference>
<dbReference type="Pfam" id="PF00909">
    <property type="entry name" value="Ammonium_transp"/>
    <property type="match status" value="1"/>
</dbReference>
<feature type="domain" description="Ammonium transporter AmtB-like" evidence="9">
    <location>
        <begin position="54"/>
        <end position="461"/>
    </location>
</feature>
<keyword evidence="4 8" id="KW-0812">Transmembrane</keyword>
<sequence length="559" mass="58994">MADVESRVAALEALLAGGSSLDSFQKNYSVITDAVEGEGLASPSSIRAGVDMLFIVLCGVLVFFMQCGFIMLSVGAVRRKNAKNIILYILLDATFGAVAWFFFGWAFAYGPNPNASSKFIGAGWFVTYNLPKEEYVNWFFQYTFAATATTIISGSIIERTKVVAYIIYAMLVTGFVYPVVAHWVWSCDGWLSACLDSPLLEIGLVDLAGCGVVHMVGGIGGAVGAAIVGPRIGRYDASGRALAMPGHSAPFLALGVMILWFGWYGFNTGSLLGIVGQETMVPHVAIVTTLGAAGGTLGCLSYSLLVEKHWNVVNALNGALAGLVSITAACASVELWAGLVIGYIGGWIFSGCSWLLTYVKIDDPLEAAAMHGGCGMWGLWAVGWFASPSLMGNDRACGVFYGGCGGWLLGVQTIGIVVIAAWVIALMAVIFGALHLVGILRVAPDEEKAGMDSSYHGGDAYPKDQQADSEPFTTTTLDVKHSALLSASGELALARGLPSDVPCCSVHSDLAVVDEKRTRISSRHGIVGILVLGLLTNLKSLTGTSASRRRTSSMEDSSR</sequence>
<dbReference type="InterPro" id="IPR029020">
    <property type="entry name" value="Ammonium/urea_transptr"/>
</dbReference>
<keyword evidence="6 8" id="KW-0472">Membrane</keyword>
<keyword evidence="7 8" id="KW-0924">Ammonia transport</keyword>
<dbReference type="PANTHER" id="PTHR11730:SF6">
    <property type="entry name" value="AMMONIUM TRANSPORTER"/>
    <property type="match status" value="1"/>
</dbReference>
<feature type="transmembrane region" description="Helical" evidence="8">
    <location>
        <begin position="164"/>
        <end position="185"/>
    </location>
</feature>
<keyword evidence="3 8" id="KW-0813">Transport</keyword>
<comment type="similarity">
    <text evidence="2 8">Belongs to the ammonia transporter channel (TC 1.A.11.2) family.</text>
</comment>
<evidence type="ECO:0000256" key="8">
    <source>
        <dbReference type="RuleBase" id="RU362002"/>
    </source>
</evidence>
<feature type="transmembrane region" description="Helical" evidence="8">
    <location>
        <begin position="241"/>
        <end position="263"/>
    </location>
</feature>
<feature type="transmembrane region" description="Helical" evidence="8">
    <location>
        <begin position="368"/>
        <end position="387"/>
    </location>
</feature>
<evidence type="ECO:0000256" key="5">
    <source>
        <dbReference type="ARBA" id="ARBA00022989"/>
    </source>
</evidence>